<dbReference type="GO" id="GO:0004000">
    <property type="term" value="F:adenosine deaminase activity"/>
    <property type="evidence" value="ECO:0007669"/>
    <property type="project" value="InterPro"/>
</dbReference>
<dbReference type="FunFam" id="3.20.20.140:FF:000017">
    <property type="entry name" value="Adenosine deaminase 2"/>
    <property type="match status" value="1"/>
</dbReference>
<sequence length="530" mass="60637">MAFRRFALFSWCLSCLCTGEVRESPGISNETLADYLKTRAEFLKHEDALADGSGTKLTSDEIRFDSWLRSTVQSMIAQYKKERLVDRFVPATYFPRIRAHIENTTLYKVLREMPKGGALHLHFASASSLEWVVKQGLDLPGCYVFWPNKTSNVSETLPVGSLAFFNSTQVKPQGFFPAHELSREKDFREKLLKLLTIHEEDEGLTSPEIWKKFADIFVRVTGFFTNRKAVEEYFVATAQEFLADNVTHLEFRVDLFHDQGALFDLDGREYRGAAAMDVFQKQIDRLHVTSPDLTVKLIGSSVRFRNSSEIWKDLEFAMQVKAQRPDILVGWDAPGEEDAGHPTLDYAKQLLEFRDLSRKKGIDLPLMLHDGESDWSTMNTVDAVLLGAKRLGHGFNIVRHPLLMEEVRKRGVAIEVCPISNQVLRYVTDLRIHPGVEMLKNGLPVVISSDDPGIWSARGLSHDFWEATVAWQLSARDLKTLVRNSIQYSGLEATEKQKVMANWKRNWKQFMARWRSFEVSEVSEVREVLI</sequence>
<evidence type="ECO:0000256" key="4">
    <source>
        <dbReference type="ARBA" id="ARBA00006083"/>
    </source>
</evidence>
<dbReference type="InterPro" id="IPR032466">
    <property type="entry name" value="Metal_Hydrolase"/>
</dbReference>
<keyword evidence="10" id="KW-0378">Hydrolase</keyword>
<dbReference type="GO" id="GO:0005615">
    <property type="term" value="C:extracellular space"/>
    <property type="evidence" value="ECO:0007669"/>
    <property type="project" value="InterPro"/>
</dbReference>
<dbReference type="AlphaFoldDB" id="A0A9P1FRF0"/>
<evidence type="ECO:0000313" key="17">
    <source>
        <dbReference type="Proteomes" id="UP001152797"/>
    </source>
</evidence>
<dbReference type="GO" id="GO:0046103">
    <property type="term" value="P:inosine biosynthetic process"/>
    <property type="evidence" value="ECO:0007669"/>
    <property type="project" value="TreeGrafter"/>
</dbReference>
<dbReference type="InterPro" id="IPR001365">
    <property type="entry name" value="A_deaminase_dom"/>
</dbReference>
<gene>
    <name evidence="15" type="ORF">C1SCF055_LOCUS11607</name>
</gene>
<evidence type="ECO:0000313" key="15">
    <source>
        <dbReference type="EMBL" id="CAI3984050.1"/>
    </source>
</evidence>
<dbReference type="Gene3D" id="3.20.20.140">
    <property type="entry name" value="Metal-dependent hydrolases"/>
    <property type="match status" value="1"/>
</dbReference>
<comment type="cofactor">
    <cofactor evidence="1">
        <name>Zn(2+)</name>
        <dbReference type="ChEBI" id="CHEBI:29105"/>
    </cofactor>
</comment>
<dbReference type="GO" id="GO:0046872">
    <property type="term" value="F:metal ion binding"/>
    <property type="evidence" value="ECO:0007669"/>
    <property type="project" value="UniProtKB-KW"/>
</dbReference>
<evidence type="ECO:0000256" key="1">
    <source>
        <dbReference type="ARBA" id="ARBA00001947"/>
    </source>
</evidence>
<reference evidence="15" key="1">
    <citation type="submission" date="2022-10" db="EMBL/GenBank/DDBJ databases">
        <authorList>
            <person name="Chen Y."/>
            <person name="Dougan E. K."/>
            <person name="Chan C."/>
            <person name="Rhodes N."/>
            <person name="Thang M."/>
        </authorList>
    </citation>
    <scope>NUCLEOTIDE SEQUENCE</scope>
</reference>
<evidence type="ECO:0000313" key="16">
    <source>
        <dbReference type="EMBL" id="CAL4771362.1"/>
    </source>
</evidence>
<evidence type="ECO:0000256" key="9">
    <source>
        <dbReference type="ARBA" id="ARBA00022729"/>
    </source>
</evidence>
<protein>
    <recommendedName>
        <fullName evidence="5">adenosine deaminase</fullName>
        <ecNumber evidence="5">3.5.4.4</ecNumber>
    </recommendedName>
</protein>
<dbReference type="InterPro" id="IPR006331">
    <property type="entry name" value="ADGF"/>
</dbReference>
<dbReference type="EMBL" id="CAMXCT020000857">
    <property type="protein sequence ID" value="CAL1137425.1"/>
    <property type="molecule type" value="Genomic_DNA"/>
</dbReference>
<accession>A0A9P1FRF0</accession>
<evidence type="ECO:0000256" key="5">
    <source>
        <dbReference type="ARBA" id="ARBA00012784"/>
    </source>
</evidence>
<keyword evidence="17" id="KW-1185">Reference proteome</keyword>
<keyword evidence="8" id="KW-0660">Purine salvage</keyword>
<dbReference type="Pfam" id="PF08451">
    <property type="entry name" value="A_deaminase_N"/>
    <property type="match status" value="1"/>
</dbReference>
<name>A0A9P1FRF0_9DINO</name>
<evidence type="ECO:0000256" key="2">
    <source>
        <dbReference type="ARBA" id="ARBA00004613"/>
    </source>
</evidence>
<evidence type="ECO:0000256" key="8">
    <source>
        <dbReference type="ARBA" id="ARBA00022726"/>
    </source>
</evidence>
<dbReference type="PANTHER" id="PTHR11409">
    <property type="entry name" value="ADENOSINE DEAMINASE"/>
    <property type="match status" value="1"/>
</dbReference>
<dbReference type="OrthoDB" id="409444at2759"/>
<evidence type="ECO:0000259" key="14">
    <source>
        <dbReference type="Pfam" id="PF08451"/>
    </source>
</evidence>
<feature type="domain" description="Adenosine/AMP deaminase N-terminal" evidence="14">
    <location>
        <begin position="21"/>
        <end position="110"/>
    </location>
</feature>
<keyword evidence="7" id="KW-0479">Metal-binding</keyword>
<dbReference type="InterPro" id="IPR013659">
    <property type="entry name" value="A_deaminase_N"/>
</dbReference>
<evidence type="ECO:0000256" key="3">
    <source>
        <dbReference type="ARBA" id="ARBA00005058"/>
    </source>
</evidence>
<feature type="chain" id="PRO_5043272162" description="adenosine deaminase" evidence="12">
    <location>
        <begin position="24"/>
        <end position="530"/>
    </location>
</feature>
<comment type="catalytic activity">
    <reaction evidence="11">
        <text>adenosine + H2O + H(+) = inosine + NH4(+)</text>
        <dbReference type="Rhea" id="RHEA:24408"/>
        <dbReference type="ChEBI" id="CHEBI:15377"/>
        <dbReference type="ChEBI" id="CHEBI:15378"/>
        <dbReference type="ChEBI" id="CHEBI:16335"/>
        <dbReference type="ChEBI" id="CHEBI:17596"/>
        <dbReference type="ChEBI" id="CHEBI:28938"/>
        <dbReference type="EC" id="3.5.4.4"/>
    </reaction>
</comment>
<feature type="domain" description="Adenosine deaminase" evidence="13">
    <location>
        <begin position="207"/>
        <end position="500"/>
    </location>
</feature>
<organism evidence="15">
    <name type="scientific">Cladocopium goreaui</name>
    <dbReference type="NCBI Taxonomy" id="2562237"/>
    <lineage>
        <taxon>Eukaryota</taxon>
        <taxon>Sar</taxon>
        <taxon>Alveolata</taxon>
        <taxon>Dinophyceae</taxon>
        <taxon>Suessiales</taxon>
        <taxon>Symbiodiniaceae</taxon>
        <taxon>Cladocopium</taxon>
    </lineage>
</organism>
<evidence type="ECO:0000256" key="7">
    <source>
        <dbReference type="ARBA" id="ARBA00022723"/>
    </source>
</evidence>
<dbReference type="EC" id="3.5.4.4" evidence="5"/>
<dbReference type="EMBL" id="CAMXCT030000857">
    <property type="protein sequence ID" value="CAL4771362.1"/>
    <property type="molecule type" value="Genomic_DNA"/>
</dbReference>
<dbReference type="SUPFAM" id="SSF51556">
    <property type="entry name" value="Metallo-dependent hydrolases"/>
    <property type="match status" value="1"/>
</dbReference>
<evidence type="ECO:0000256" key="6">
    <source>
        <dbReference type="ARBA" id="ARBA00022525"/>
    </source>
</evidence>
<dbReference type="NCBIfam" id="TIGR01431">
    <property type="entry name" value="adm_rel"/>
    <property type="match status" value="1"/>
</dbReference>
<dbReference type="Pfam" id="PF00962">
    <property type="entry name" value="A_deaminase"/>
    <property type="match status" value="1"/>
</dbReference>
<dbReference type="Proteomes" id="UP001152797">
    <property type="component" value="Unassembled WGS sequence"/>
</dbReference>
<dbReference type="GO" id="GO:0006166">
    <property type="term" value="P:purine ribonucleoside salvage"/>
    <property type="evidence" value="ECO:0007669"/>
    <property type="project" value="UniProtKB-KW"/>
</dbReference>
<evidence type="ECO:0000256" key="12">
    <source>
        <dbReference type="SAM" id="SignalP"/>
    </source>
</evidence>
<dbReference type="GO" id="GO:0006154">
    <property type="term" value="P:adenosine catabolic process"/>
    <property type="evidence" value="ECO:0007669"/>
    <property type="project" value="InterPro"/>
</dbReference>
<keyword evidence="9 12" id="KW-0732">Signal</keyword>
<comment type="caution">
    <text evidence="15">The sequence shown here is derived from an EMBL/GenBank/DDBJ whole genome shotgun (WGS) entry which is preliminary data.</text>
</comment>
<feature type="signal peptide" evidence="12">
    <location>
        <begin position="1"/>
        <end position="23"/>
    </location>
</feature>
<comment type="subcellular location">
    <subcellularLocation>
        <location evidence="2">Secreted</location>
    </subcellularLocation>
</comment>
<comment type="pathway">
    <text evidence="3">Purine metabolism; purine nucleoside salvage.</text>
</comment>
<dbReference type="EMBL" id="CAMXCT010000857">
    <property type="protein sequence ID" value="CAI3984050.1"/>
    <property type="molecule type" value="Genomic_DNA"/>
</dbReference>
<comment type="similarity">
    <text evidence="4">Belongs to the metallo-dependent hydrolases superfamily. Adenosine and AMP deaminases family. ADGF subfamily.</text>
</comment>
<evidence type="ECO:0000256" key="10">
    <source>
        <dbReference type="ARBA" id="ARBA00022801"/>
    </source>
</evidence>
<reference evidence="16 17" key="2">
    <citation type="submission" date="2024-05" db="EMBL/GenBank/DDBJ databases">
        <authorList>
            <person name="Chen Y."/>
            <person name="Shah S."/>
            <person name="Dougan E. K."/>
            <person name="Thang M."/>
            <person name="Chan C."/>
        </authorList>
    </citation>
    <scope>NUCLEOTIDE SEQUENCE [LARGE SCALE GENOMIC DNA]</scope>
</reference>
<evidence type="ECO:0000259" key="13">
    <source>
        <dbReference type="Pfam" id="PF00962"/>
    </source>
</evidence>
<proteinExistence type="inferred from homology"/>
<evidence type="ECO:0000256" key="11">
    <source>
        <dbReference type="ARBA" id="ARBA00047764"/>
    </source>
</evidence>
<dbReference type="PANTHER" id="PTHR11409:SF39">
    <property type="entry name" value="ADENOSINE DEAMINASE 2"/>
    <property type="match status" value="1"/>
</dbReference>
<dbReference type="InterPro" id="IPR006330">
    <property type="entry name" value="Ado/ade_deaminase"/>
</dbReference>
<keyword evidence="6" id="KW-0964">Secreted</keyword>